<name>A0A8J3GE59_9BACT</name>
<dbReference type="SUPFAM" id="SSF52266">
    <property type="entry name" value="SGNH hydrolase"/>
    <property type="match status" value="1"/>
</dbReference>
<organism evidence="3 4">
    <name type="scientific">Cerasicoccus arenae</name>
    <dbReference type="NCBI Taxonomy" id="424488"/>
    <lineage>
        <taxon>Bacteria</taxon>
        <taxon>Pseudomonadati</taxon>
        <taxon>Verrucomicrobiota</taxon>
        <taxon>Opitutia</taxon>
        <taxon>Puniceicoccales</taxon>
        <taxon>Cerasicoccaceae</taxon>
        <taxon>Cerasicoccus</taxon>
    </lineage>
</organism>
<reference evidence="3" key="2">
    <citation type="submission" date="2020-09" db="EMBL/GenBank/DDBJ databases">
        <authorList>
            <person name="Sun Q."/>
            <person name="Kim S."/>
        </authorList>
    </citation>
    <scope>NUCLEOTIDE SEQUENCE</scope>
    <source>
        <strain evidence="3">KCTC 12870</strain>
    </source>
</reference>
<proteinExistence type="predicted"/>
<feature type="signal peptide" evidence="1">
    <location>
        <begin position="1"/>
        <end position="36"/>
    </location>
</feature>
<dbReference type="AlphaFoldDB" id="A0A8J3GE59"/>
<dbReference type="InterPro" id="IPR008979">
    <property type="entry name" value="Galactose-bd-like_sf"/>
</dbReference>
<sequence>MKAWGNALTYLKTSLMDTKKSTVCLLFISSITFCLAADNLVQNPSFEASDPKTKVRYYGMYFPTPPASNPMGLVKGSPSVIAQDETEAHSGEYSLRLSSDEPVRLAVNQSRMPFLPGQTLRFSGWMKGKDLNPRGKSPGAVARLGFGNTEDTQAQKKAYAQSGFLKSASNTFDWEYFSTEVIVPEEANRMILDLFLFESSGTVWFDDLSVVVIDGPENAADSLPDPDQLRRYEEENANLAAPAPGEQRVVFYGDSITDIWKLDDYFPEEGFINRGIGGQDTSQMRARLEQDVLALQPSVVWFLGGTNDIAKGYSNQAVLDNVRAMAVRCKEQGIKLIICSILPISDYHKDREARLERSELRPPERILKINEGLSRIATEEDAVYLDLFSLMVDENGQLPADLANDGLHPNDKGYDIMAPQVLKAVNKAKVGN</sequence>
<protein>
    <recommendedName>
        <fullName evidence="2">SGNH hydrolase-type esterase domain-containing protein</fullName>
    </recommendedName>
</protein>
<gene>
    <name evidence="3" type="ORF">GCM10007047_10610</name>
</gene>
<dbReference type="Gene3D" id="2.60.120.260">
    <property type="entry name" value="Galactose-binding domain-like"/>
    <property type="match status" value="1"/>
</dbReference>
<feature type="chain" id="PRO_5035223107" description="SGNH hydrolase-type esterase domain-containing protein" evidence="1">
    <location>
        <begin position="37"/>
        <end position="432"/>
    </location>
</feature>
<keyword evidence="4" id="KW-1185">Reference proteome</keyword>
<keyword evidence="1" id="KW-0732">Signal</keyword>
<dbReference type="Pfam" id="PF13472">
    <property type="entry name" value="Lipase_GDSL_2"/>
    <property type="match status" value="1"/>
</dbReference>
<dbReference type="PANTHER" id="PTHR30383">
    <property type="entry name" value="THIOESTERASE 1/PROTEASE 1/LYSOPHOSPHOLIPASE L1"/>
    <property type="match status" value="1"/>
</dbReference>
<dbReference type="Gene3D" id="3.40.50.1110">
    <property type="entry name" value="SGNH hydrolase"/>
    <property type="match status" value="1"/>
</dbReference>
<comment type="caution">
    <text evidence="3">The sequence shown here is derived from an EMBL/GenBank/DDBJ whole genome shotgun (WGS) entry which is preliminary data.</text>
</comment>
<accession>A0A8J3GE59</accession>
<dbReference type="SUPFAM" id="SSF49785">
    <property type="entry name" value="Galactose-binding domain-like"/>
    <property type="match status" value="1"/>
</dbReference>
<dbReference type="GO" id="GO:0004622">
    <property type="term" value="F:phosphatidylcholine lysophospholipase activity"/>
    <property type="evidence" value="ECO:0007669"/>
    <property type="project" value="TreeGrafter"/>
</dbReference>
<evidence type="ECO:0000259" key="2">
    <source>
        <dbReference type="Pfam" id="PF13472"/>
    </source>
</evidence>
<dbReference type="PANTHER" id="PTHR30383:SF5">
    <property type="entry name" value="SGNH HYDROLASE-TYPE ESTERASE DOMAIN-CONTAINING PROTEIN"/>
    <property type="match status" value="1"/>
</dbReference>
<evidence type="ECO:0000256" key="1">
    <source>
        <dbReference type="SAM" id="SignalP"/>
    </source>
</evidence>
<reference evidence="3" key="1">
    <citation type="journal article" date="2014" name="Int. J. Syst. Evol. Microbiol.">
        <title>Complete genome sequence of Corynebacterium casei LMG S-19264T (=DSM 44701T), isolated from a smear-ripened cheese.</title>
        <authorList>
            <consortium name="US DOE Joint Genome Institute (JGI-PGF)"/>
            <person name="Walter F."/>
            <person name="Albersmeier A."/>
            <person name="Kalinowski J."/>
            <person name="Ruckert C."/>
        </authorList>
    </citation>
    <scope>NUCLEOTIDE SEQUENCE</scope>
    <source>
        <strain evidence="3">KCTC 12870</strain>
    </source>
</reference>
<dbReference type="InterPro" id="IPR036514">
    <property type="entry name" value="SGNH_hydro_sf"/>
</dbReference>
<dbReference type="EMBL" id="BMXG01000005">
    <property type="protein sequence ID" value="GHB96590.1"/>
    <property type="molecule type" value="Genomic_DNA"/>
</dbReference>
<evidence type="ECO:0000313" key="4">
    <source>
        <dbReference type="Proteomes" id="UP000642829"/>
    </source>
</evidence>
<dbReference type="InterPro" id="IPR051532">
    <property type="entry name" value="Ester_Hydrolysis_Enzymes"/>
</dbReference>
<evidence type="ECO:0000313" key="3">
    <source>
        <dbReference type="EMBL" id="GHB96590.1"/>
    </source>
</evidence>
<feature type="domain" description="SGNH hydrolase-type esterase" evidence="2">
    <location>
        <begin position="251"/>
        <end position="416"/>
    </location>
</feature>
<dbReference type="Proteomes" id="UP000642829">
    <property type="component" value="Unassembled WGS sequence"/>
</dbReference>
<dbReference type="InterPro" id="IPR013830">
    <property type="entry name" value="SGNH_hydro"/>
</dbReference>